<name>A0A174L570_PHOVU</name>
<dbReference type="Gene3D" id="1.25.40.390">
    <property type="match status" value="1"/>
</dbReference>
<feature type="chain" id="PRO_5043136600" evidence="6">
    <location>
        <begin position="20"/>
        <end position="505"/>
    </location>
</feature>
<dbReference type="Gene3D" id="1.10.3780.10">
    <property type="entry name" value="SusD-like"/>
    <property type="match status" value="1"/>
</dbReference>
<reference evidence="8 11" key="2">
    <citation type="journal article" date="2019" name="Nat. Med.">
        <title>A library of human gut bacterial isolates paired with longitudinal multiomics data enables mechanistic microbiome research.</title>
        <authorList>
            <person name="Poyet M."/>
            <person name="Groussin M."/>
            <person name="Gibbons S.M."/>
            <person name="Avila-Pacheco J."/>
            <person name="Jiang X."/>
            <person name="Kearney S.M."/>
            <person name="Perrotta A.R."/>
            <person name="Berdy B."/>
            <person name="Zhao S."/>
            <person name="Lieberman T.D."/>
            <person name="Swanson P.K."/>
            <person name="Smith M."/>
            <person name="Roesemann S."/>
            <person name="Alexander J.E."/>
            <person name="Rich S.A."/>
            <person name="Livny J."/>
            <person name="Vlamakis H."/>
            <person name="Clish C."/>
            <person name="Bullock K."/>
            <person name="Deik A."/>
            <person name="Scott J."/>
            <person name="Pierce K.A."/>
            <person name="Xavier R.J."/>
            <person name="Alm E.J."/>
        </authorList>
    </citation>
    <scope>NUCLEOTIDE SEQUENCE [LARGE SCALE GENOMIC DNA]</scope>
    <source>
        <strain evidence="8 11">BIOML-A98</strain>
    </source>
</reference>
<keyword evidence="5" id="KW-0998">Cell outer membrane</keyword>
<keyword evidence="3 6" id="KW-0732">Signal</keyword>
<evidence type="ECO:0000256" key="2">
    <source>
        <dbReference type="ARBA" id="ARBA00006275"/>
    </source>
</evidence>
<dbReference type="SUPFAM" id="SSF48452">
    <property type="entry name" value="TPR-like"/>
    <property type="match status" value="1"/>
</dbReference>
<protein>
    <submittedName>
        <fullName evidence="8">RagB/SusD family nutrient uptake outer membrane protein</fullName>
    </submittedName>
</protein>
<dbReference type="GO" id="GO:0009279">
    <property type="term" value="C:cell outer membrane"/>
    <property type="evidence" value="ECO:0007669"/>
    <property type="project" value="UniProtKB-SubCell"/>
</dbReference>
<sequence>MKKIVISALLAVCAGNCFQSCTNLDEDVYSYIQTDDFFKNEQEMVMNIGRIYDYMKQYTHYFNMWGALTISADEAICPFREGNLWWDNGVWIDLHSHNFHSHVNNNAWDFIFGGVALCNQILYMIEESPVDFASKPSLIAEVKVMRAWFYMNGIDLFGNIPFTDNFKDEGLPPQKDRQFLFPWIEKELKENVEALPAIPATSNYGRPTQAMAYTVLAKLYINAEEWIGKEMWQETVDVCAKVKKLGMTLEPDYFANFKVNNENSKENIMVVVYDNVQTSGDWTYNFKLHQETLYTLSQQTYGIVDFCWDGFCATESLYNSYDENDVRRKSWLAGPQYDKSGNPLMYRGEPFSYNVSVTSLYDPQNPAKTEDGARCAKYEYEDGLQGSMSNDFVIYRYADVLMMEGEALVRMGKVTEALPLFNEVRRRAGVAEYTASQLTLDEILAERGREFAWEGLRRQDQIRFGTWGKAWDFKEPSEDYKKLFPIPYWALLSNPTLQQEPGYTN</sequence>
<keyword evidence="4" id="KW-0472">Membrane</keyword>
<dbReference type="Pfam" id="PF12771">
    <property type="entry name" value="SusD-like_2"/>
    <property type="match status" value="1"/>
</dbReference>
<evidence type="ECO:0000313" key="8">
    <source>
        <dbReference type="EMBL" id="KAB6630594.1"/>
    </source>
</evidence>
<comment type="caution">
    <text evidence="8">The sequence shown here is derived from an EMBL/GenBank/DDBJ whole genome shotgun (WGS) entry which is preliminary data.</text>
</comment>
<feature type="signal peptide" evidence="6">
    <location>
        <begin position="1"/>
        <end position="19"/>
    </location>
</feature>
<dbReference type="RefSeq" id="WP_057280301.1">
    <property type="nucleotide sequence ID" value="NZ_CZAN01000011.1"/>
</dbReference>
<organism evidence="8 11">
    <name type="scientific">Phocaeicola vulgatus</name>
    <name type="common">Bacteroides vulgatus</name>
    <dbReference type="NCBI Taxonomy" id="821"/>
    <lineage>
        <taxon>Bacteria</taxon>
        <taxon>Pseudomonadati</taxon>
        <taxon>Bacteroidota</taxon>
        <taxon>Bacteroidia</taxon>
        <taxon>Bacteroidales</taxon>
        <taxon>Bacteroidaceae</taxon>
        <taxon>Phocaeicola</taxon>
    </lineage>
</organism>
<comment type="subcellular location">
    <subcellularLocation>
        <location evidence="1">Cell outer membrane</location>
    </subcellularLocation>
</comment>
<reference evidence="9 10" key="1">
    <citation type="submission" date="2018-08" db="EMBL/GenBank/DDBJ databases">
        <title>A genome reference for cultivated species of the human gut microbiota.</title>
        <authorList>
            <person name="Zou Y."/>
            <person name="Xue W."/>
            <person name="Luo G."/>
        </authorList>
    </citation>
    <scope>NUCLEOTIDE SEQUENCE [LARGE SCALE GENOMIC DNA]</scope>
    <source>
        <strain evidence="9 10">AF12-25</strain>
    </source>
</reference>
<gene>
    <name evidence="9" type="ORF">DWV70_14865</name>
    <name evidence="8" type="ORF">GAY12_20420</name>
</gene>
<dbReference type="AlphaFoldDB" id="A0A174L570"/>
<evidence type="ECO:0000313" key="10">
    <source>
        <dbReference type="Proteomes" id="UP000285469"/>
    </source>
</evidence>
<dbReference type="InterPro" id="IPR041662">
    <property type="entry name" value="SusD-like_2"/>
</dbReference>
<proteinExistence type="inferred from homology"/>
<dbReference type="Proteomes" id="UP000462015">
    <property type="component" value="Unassembled WGS sequence"/>
</dbReference>
<comment type="similarity">
    <text evidence="2">Belongs to the SusD family.</text>
</comment>
<dbReference type="EMBL" id="WDAL01000056">
    <property type="protein sequence ID" value="KAB6630594.1"/>
    <property type="molecule type" value="Genomic_DNA"/>
</dbReference>
<evidence type="ECO:0000256" key="5">
    <source>
        <dbReference type="ARBA" id="ARBA00023237"/>
    </source>
</evidence>
<dbReference type="EMBL" id="QSAI01000028">
    <property type="protein sequence ID" value="RGW46405.1"/>
    <property type="molecule type" value="Genomic_DNA"/>
</dbReference>
<evidence type="ECO:0000256" key="1">
    <source>
        <dbReference type="ARBA" id="ARBA00004442"/>
    </source>
</evidence>
<evidence type="ECO:0000256" key="3">
    <source>
        <dbReference type="ARBA" id="ARBA00022729"/>
    </source>
</evidence>
<dbReference type="CDD" id="cd08977">
    <property type="entry name" value="SusD"/>
    <property type="match status" value="1"/>
</dbReference>
<evidence type="ECO:0000259" key="7">
    <source>
        <dbReference type="Pfam" id="PF07980"/>
    </source>
</evidence>
<accession>A0A174L570</accession>
<dbReference type="Pfam" id="PF07980">
    <property type="entry name" value="SusD_RagB"/>
    <property type="match status" value="1"/>
</dbReference>
<evidence type="ECO:0000256" key="4">
    <source>
        <dbReference type="ARBA" id="ARBA00023136"/>
    </source>
</evidence>
<evidence type="ECO:0000313" key="9">
    <source>
        <dbReference type="EMBL" id="RGW46405.1"/>
    </source>
</evidence>
<feature type="domain" description="RagB/SusD" evidence="7">
    <location>
        <begin position="266"/>
        <end position="503"/>
    </location>
</feature>
<evidence type="ECO:0000313" key="11">
    <source>
        <dbReference type="Proteomes" id="UP000462015"/>
    </source>
</evidence>
<dbReference type="InterPro" id="IPR011990">
    <property type="entry name" value="TPR-like_helical_dom_sf"/>
</dbReference>
<dbReference type="Proteomes" id="UP000285469">
    <property type="component" value="Unassembled WGS sequence"/>
</dbReference>
<dbReference type="Gene3D" id="1.25.40.10">
    <property type="entry name" value="Tetratricopeptide repeat domain"/>
    <property type="match status" value="1"/>
</dbReference>
<dbReference type="InterPro" id="IPR012944">
    <property type="entry name" value="SusD_RagB_dom"/>
</dbReference>
<evidence type="ECO:0000256" key="6">
    <source>
        <dbReference type="SAM" id="SignalP"/>
    </source>
</evidence>